<accession>A0A0F9ST70</accession>
<name>A0A0F9ST70_9ZZZZ</name>
<proteinExistence type="predicted"/>
<comment type="caution">
    <text evidence="1">The sequence shown here is derived from an EMBL/GenBank/DDBJ whole genome shotgun (WGS) entry which is preliminary data.</text>
</comment>
<dbReference type="EMBL" id="LAZR01000413">
    <property type="protein sequence ID" value="KKN70004.1"/>
    <property type="molecule type" value="Genomic_DNA"/>
</dbReference>
<organism evidence="1">
    <name type="scientific">marine sediment metagenome</name>
    <dbReference type="NCBI Taxonomy" id="412755"/>
    <lineage>
        <taxon>unclassified sequences</taxon>
        <taxon>metagenomes</taxon>
        <taxon>ecological metagenomes</taxon>
    </lineage>
</organism>
<sequence length="447" mass="49789">MPAPGNTVNLPLPYGRSLYFCVTTAADDFAPDLQRVREEIHRVFRADLMEVCACWTESAIDDIIIEFGSDSVERGLLAVGHTKTSGRAVNREKQICDGRYRASLIQVSVGVDLDPVPSNRPKVEGSIEERAGKAFEAQLATTIDTFVRVFEVGPKEAGPAVRMAISPFVHKALNLNEVGGDEFDRQQRASEQIRRWAGRGRKYLSSLFTSTANLAIPVKRSRHQFNNTLERIQESGGSLDVLVNEPNATIQKELAILFALAEIREVSRTVHAGHLEICSDASVLKTKGVDPNSIVNSIRNPRSAVNKIVEEPARRTEILDDYAETIFPLDEYGKSYSLLLLVVEIALRYEIDVLELFPSLAIWRSFTQAARAVSAYNRNSSLPEKTTIAGVCAYWGLRSLIEDDPRCSEQREPLRQMFGCIPSALRDYALSERPPNLGIEHTERFGN</sequence>
<dbReference type="AlphaFoldDB" id="A0A0F9ST70"/>
<evidence type="ECO:0000313" key="1">
    <source>
        <dbReference type="EMBL" id="KKN70004.1"/>
    </source>
</evidence>
<reference evidence="1" key="1">
    <citation type="journal article" date="2015" name="Nature">
        <title>Complex archaea that bridge the gap between prokaryotes and eukaryotes.</title>
        <authorList>
            <person name="Spang A."/>
            <person name="Saw J.H."/>
            <person name="Jorgensen S.L."/>
            <person name="Zaremba-Niedzwiedzka K."/>
            <person name="Martijn J."/>
            <person name="Lind A.E."/>
            <person name="van Eijk R."/>
            <person name="Schleper C."/>
            <person name="Guy L."/>
            <person name="Ettema T.J."/>
        </authorList>
    </citation>
    <scope>NUCLEOTIDE SEQUENCE</scope>
</reference>
<protein>
    <submittedName>
        <fullName evidence="1">Uncharacterized protein</fullName>
    </submittedName>
</protein>
<gene>
    <name evidence="1" type="ORF">LCGC14_0435490</name>
</gene>